<dbReference type="InterPro" id="IPR005508">
    <property type="entry name" value="At2g31720-like"/>
</dbReference>
<dbReference type="Proteomes" id="UP000250321">
    <property type="component" value="Unassembled WGS sequence"/>
</dbReference>
<gene>
    <name evidence="2" type="ORF">Pyn_24825</name>
</gene>
<feature type="compositionally biased region" description="Low complexity" evidence="1">
    <location>
        <begin position="71"/>
        <end position="80"/>
    </location>
</feature>
<reference evidence="2 3" key="1">
    <citation type="submission" date="2018-02" db="EMBL/GenBank/DDBJ databases">
        <title>Draft genome of wild Prunus yedoensis var. nudiflora.</title>
        <authorList>
            <person name="Baek S."/>
            <person name="Kim J.-H."/>
            <person name="Choi K."/>
            <person name="Kim G.-B."/>
            <person name="Cho A."/>
            <person name="Jang H."/>
            <person name="Shin C.-H."/>
            <person name="Yu H.-J."/>
            <person name="Mun J.-H."/>
        </authorList>
    </citation>
    <scope>NUCLEOTIDE SEQUENCE [LARGE SCALE GENOMIC DNA]</scope>
    <source>
        <strain evidence="3">cv. Jeju island</strain>
        <tissue evidence="2">Leaf</tissue>
    </source>
</reference>
<evidence type="ECO:0000256" key="1">
    <source>
        <dbReference type="SAM" id="MobiDB-lite"/>
    </source>
</evidence>
<organism evidence="2 3">
    <name type="scientific">Prunus yedoensis var. nudiflora</name>
    <dbReference type="NCBI Taxonomy" id="2094558"/>
    <lineage>
        <taxon>Eukaryota</taxon>
        <taxon>Viridiplantae</taxon>
        <taxon>Streptophyta</taxon>
        <taxon>Embryophyta</taxon>
        <taxon>Tracheophyta</taxon>
        <taxon>Spermatophyta</taxon>
        <taxon>Magnoliopsida</taxon>
        <taxon>eudicotyledons</taxon>
        <taxon>Gunneridae</taxon>
        <taxon>Pentapetalae</taxon>
        <taxon>rosids</taxon>
        <taxon>fabids</taxon>
        <taxon>Rosales</taxon>
        <taxon>Rosaceae</taxon>
        <taxon>Amygdaloideae</taxon>
        <taxon>Amygdaleae</taxon>
        <taxon>Prunus</taxon>
    </lineage>
</organism>
<accession>A0A314YGP3</accession>
<proteinExistence type="predicted"/>
<sequence>MPLNQITSTDFLEEDERGRLQKEETMNVQLIDPGLVQGDVNLRRWDMKKNGKNHSIKAEIIEERRDGNNSGGSSMTNGSNHASPSPSESGSKHEQAARVEDRR</sequence>
<comment type="caution">
    <text evidence="2">The sequence shown here is derived from an EMBL/GenBank/DDBJ whole genome shotgun (WGS) entry which is preliminary data.</text>
</comment>
<feature type="compositionally biased region" description="Basic and acidic residues" evidence="1">
    <location>
        <begin position="90"/>
        <end position="103"/>
    </location>
</feature>
<dbReference type="AlphaFoldDB" id="A0A314YGP3"/>
<feature type="compositionally biased region" description="Basic and acidic residues" evidence="1">
    <location>
        <begin position="56"/>
        <end position="67"/>
    </location>
</feature>
<dbReference type="Pfam" id="PF03754">
    <property type="entry name" value="At2g31720-like"/>
    <property type="match status" value="1"/>
</dbReference>
<evidence type="ECO:0000313" key="2">
    <source>
        <dbReference type="EMBL" id="PQQ04239.1"/>
    </source>
</evidence>
<evidence type="ECO:0000313" key="3">
    <source>
        <dbReference type="Proteomes" id="UP000250321"/>
    </source>
</evidence>
<feature type="region of interest" description="Disordered" evidence="1">
    <location>
        <begin position="50"/>
        <end position="103"/>
    </location>
</feature>
<dbReference type="EMBL" id="PJQY01001258">
    <property type="protein sequence ID" value="PQQ04239.1"/>
    <property type="molecule type" value="Genomic_DNA"/>
</dbReference>
<dbReference type="OrthoDB" id="1166501at2759"/>
<name>A0A314YGP3_PRUYE</name>
<protein>
    <submittedName>
        <fullName evidence="2">Uncharacterized protein</fullName>
    </submittedName>
</protein>
<dbReference type="GO" id="GO:0003677">
    <property type="term" value="F:DNA binding"/>
    <property type="evidence" value="ECO:0007669"/>
    <property type="project" value="InterPro"/>
</dbReference>
<dbReference type="STRING" id="2094558.A0A314YGP3"/>
<keyword evidence="3" id="KW-1185">Reference proteome</keyword>